<proteinExistence type="predicted"/>
<evidence type="ECO:0000256" key="3">
    <source>
        <dbReference type="ARBA" id="ARBA00023012"/>
    </source>
</evidence>
<dbReference type="Pfam" id="PF07730">
    <property type="entry name" value="HisKA_3"/>
    <property type="match status" value="1"/>
</dbReference>
<keyword evidence="4" id="KW-0472">Membrane</keyword>
<feature type="domain" description="Signal transduction histidine kinase subgroup 3 dimerisation and phosphoacceptor" evidence="5">
    <location>
        <begin position="183"/>
        <end position="246"/>
    </location>
</feature>
<keyword evidence="3" id="KW-0902">Two-component regulatory system</keyword>
<evidence type="ECO:0000313" key="6">
    <source>
        <dbReference type="EMBL" id="GAA4790547.1"/>
    </source>
</evidence>
<accession>A0ABP9B841</accession>
<gene>
    <name evidence="6" type="ORF">GCM10023352_05710</name>
</gene>
<feature type="transmembrane region" description="Helical" evidence="4">
    <location>
        <begin position="145"/>
        <end position="166"/>
    </location>
</feature>
<dbReference type="Proteomes" id="UP001500187">
    <property type="component" value="Unassembled WGS sequence"/>
</dbReference>
<dbReference type="GO" id="GO:0016301">
    <property type="term" value="F:kinase activity"/>
    <property type="evidence" value="ECO:0007669"/>
    <property type="project" value="UniProtKB-KW"/>
</dbReference>
<evidence type="ECO:0000256" key="4">
    <source>
        <dbReference type="SAM" id="Phobius"/>
    </source>
</evidence>
<evidence type="ECO:0000313" key="7">
    <source>
        <dbReference type="Proteomes" id="UP001500187"/>
    </source>
</evidence>
<dbReference type="InterPro" id="IPR036890">
    <property type="entry name" value="HATPase_C_sf"/>
</dbReference>
<reference evidence="7" key="1">
    <citation type="journal article" date="2019" name="Int. J. Syst. Evol. Microbiol.">
        <title>The Global Catalogue of Microorganisms (GCM) 10K type strain sequencing project: providing services to taxonomists for standard genome sequencing and annotation.</title>
        <authorList>
            <consortium name="The Broad Institute Genomics Platform"/>
            <consortium name="The Broad Institute Genome Sequencing Center for Infectious Disease"/>
            <person name="Wu L."/>
            <person name="Ma J."/>
        </authorList>
    </citation>
    <scope>NUCLEOTIDE SEQUENCE [LARGE SCALE GENOMIC DNA]</scope>
    <source>
        <strain evidence="7">JCM 18541</strain>
    </source>
</reference>
<keyword evidence="1" id="KW-0808">Transferase</keyword>
<feature type="transmembrane region" description="Helical" evidence="4">
    <location>
        <begin position="46"/>
        <end position="68"/>
    </location>
</feature>
<dbReference type="InterPro" id="IPR011712">
    <property type="entry name" value="Sig_transdc_His_kin_sub3_dim/P"/>
</dbReference>
<comment type="caution">
    <text evidence="6">The sequence shown here is derived from an EMBL/GenBank/DDBJ whole genome shotgun (WGS) entry which is preliminary data.</text>
</comment>
<keyword evidence="4" id="KW-0812">Transmembrane</keyword>
<dbReference type="PANTHER" id="PTHR24421:SF63">
    <property type="entry name" value="SENSOR HISTIDINE KINASE DESK"/>
    <property type="match status" value="1"/>
</dbReference>
<feature type="transmembrane region" description="Helical" evidence="4">
    <location>
        <begin position="80"/>
        <end position="112"/>
    </location>
</feature>
<evidence type="ECO:0000259" key="5">
    <source>
        <dbReference type="Pfam" id="PF07730"/>
    </source>
</evidence>
<sequence length="370" mass="40511">MSTQPTIRRHFDWLAAGFAGIWLVFLLFPITQLLTNNQLSNTEKTLGLVAVVIFALTYLASYGAPWVLPGKKTWHRTLQWSLLLLIPTAALTYAVGPWWLYFFTYIVAMWAFQTPPRIGLTVGTFVTVLSTLVMVVYYPRIFQQGGYGFITGAFFVLVMAALSAGGDARVLRREQQQRTEQAERIASDVHDILGRSLTVINLKAELASALVEADPARAQQEMQEVSELSRTALAEVRATVTRLKTPTFTGEILASARALETAGIKAHLPSEQEAQVPGTNSVLFSWALREGVTNIIRHSGAENCRVKVEAERLEIVDDGVLSLDHELIKGNGLTGLEQRVKDSGGDLLLETGGGTRLLVTMNGDTSPLGA</sequence>
<dbReference type="PANTHER" id="PTHR24421">
    <property type="entry name" value="NITRATE/NITRITE SENSOR PROTEIN NARX-RELATED"/>
    <property type="match status" value="1"/>
</dbReference>
<protein>
    <submittedName>
        <fullName evidence="6">Sensor histidine kinase</fullName>
    </submittedName>
</protein>
<keyword evidence="7" id="KW-1185">Reference proteome</keyword>
<keyword evidence="2 6" id="KW-0418">Kinase</keyword>
<dbReference type="Gene3D" id="1.20.5.1930">
    <property type="match status" value="1"/>
</dbReference>
<dbReference type="RefSeq" id="WP_345444497.1">
    <property type="nucleotide sequence ID" value="NZ_BAABKP010000001.1"/>
</dbReference>
<feature type="transmembrane region" description="Helical" evidence="4">
    <location>
        <begin position="118"/>
        <end position="138"/>
    </location>
</feature>
<organism evidence="6 7">
    <name type="scientific">Rothia endophytica</name>
    <dbReference type="NCBI Taxonomy" id="1324766"/>
    <lineage>
        <taxon>Bacteria</taxon>
        <taxon>Bacillati</taxon>
        <taxon>Actinomycetota</taxon>
        <taxon>Actinomycetes</taxon>
        <taxon>Micrococcales</taxon>
        <taxon>Micrococcaceae</taxon>
        <taxon>Rothia</taxon>
    </lineage>
</organism>
<dbReference type="EMBL" id="BAABKP010000001">
    <property type="protein sequence ID" value="GAA4790547.1"/>
    <property type="molecule type" value="Genomic_DNA"/>
</dbReference>
<evidence type="ECO:0000256" key="2">
    <source>
        <dbReference type="ARBA" id="ARBA00022777"/>
    </source>
</evidence>
<dbReference type="InterPro" id="IPR050482">
    <property type="entry name" value="Sensor_HK_TwoCompSys"/>
</dbReference>
<dbReference type="CDD" id="cd16917">
    <property type="entry name" value="HATPase_UhpB-NarQ-NarX-like"/>
    <property type="match status" value="1"/>
</dbReference>
<evidence type="ECO:0000256" key="1">
    <source>
        <dbReference type="ARBA" id="ARBA00022679"/>
    </source>
</evidence>
<feature type="transmembrane region" description="Helical" evidence="4">
    <location>
        <begin position="12"/>
        <end position="34"/>
    </location>
</feature>
<dbReference type="Gene3D" id="3.30.565.10">
    <property type="entry name" value="Histidine kinase-like ATPase, C-terminal domain"/>
    <property type="match status" value="1"/>
</dbReference>
<keyword evidence="4" id="KW-1133">Transmembrane helix</keyword>
<name>A0ABP9B841_9MICC</name>